<comment type="caution">
    <text evidence="3">The sequence shown here is derived from an EMBL/GenBank/DDBJ whole genome shotgun (WGS) entry which is preliminary data.</text>
</comment>
<sequence length="386" mass="43702">MSFQIEIESMITAFIFGNLFTILLATSYQFRSPRDSASRLFTFSKWLQLGYWSSLLIWDDLPHGFIIPISNGLMLCGGCLEMLALLKMLGLLGDKVKIYYAVFIVGSVLSYAIVALFFNQSGLRIATASLWVMLFILYPARLLTADKYASPLQKMMGSLFYVYAIILGVRAVVALEEPRMTVFSGNLSQELYYIGLYLLMILYNAGFYLLSNEQSHERLKRIAAYDELTGILSRRAFMSETRVKLDLAAKRQAWVSFLLLDIDHFKQVNDSWGHTIGDKVLQSFAYTTQDKLDLGDLFGRLGGEEFAILLEGANEEESSRKAENIRLAIMNSTYPEHSLQYTVSIGVITIRPQGNSDLDKLYTISDTALYQAKQNGRNQVVRAKWT</sequence>
<keyword evidence="1" id="KW-1133">Transmembrane helix</keyword>
<dbReference type="Pfam" id="PF00990">
    <property type="entry name" value="GGDEF"/>
    <property type="match status" value="1"/>
</dbReference>
<dbReference type="PROSITE" id="PS50887">
    <property type="entry name" value="GGDEF"/>
    <property type="match status" value="1"/>
</dbReference>
<evidence type="ECO:0000313" key="3">
    <source>
        <dbReference type="EMBL" id="NUU59016.1"/>
    </source>
</evidence>
<name>A0A850EEZ9_9BACL</name>
<feature type="transmembrane region" description="Helical" evidence="1">
    <location>
        <begin position="98"/>
        <end position="118"/>
    </location>
</feature>
<evidence type="ECO:0000259" key="2">
    <source>
        <dbReference type="PROSITE" id="PS50887"/>
    </source>
</evidence>
<dbReference type="GO" id="GO:1902201">
    <property type="term" value="P:negative regulation of bacterial-type flagellum-dependent cell motility"/>
    <property type="evidence" value="ECO:0007669"/>
    <property type="project" value="TreeGrafter"/>
</dbReference>
<dbReference type="PANTHER" id="PTHR45138:SF9">
    <property type="entry name" value="DIGUANYLATE CYCLASE DGCM-RELATED"/>
    <property type="match status" value="1"/>
</dbReference>
<keyword evidence="1" id="KW-0812">Transmembrane</keyword>
<keyword evidence="1" id="KW-0472">Membrane</keyword>
<evidence type="ECO:0000256" key="1">
    <source>
        <dbReference type="SAM" id="Phobius"/>
    </source>
</evidence>
<dbReference type="AlphaFoldDB" id="A0A850EEZ9"/>
<keyword evidence="4" id="KW-1185">Reference proteome</keyword>
<dbReference type="CDD" id="cd01949">
    <property type="entry name" value="GGDEF"/>
    <property type="match status" value="1"/>
</dbReference>
<dbReference type="InterPro" id="IPR000160">
    <property type="entry name" value="GGDEF_dom"/>
</dbReference>
<feature type="domain" description="GGDEF" evidence="2">
    <location>
        <begin position="253"/>
        <end position="385"/>
    </location>
</feature>
<dbReference type="PANTHER" id="PTHR45138">
    <property type="entry name" value="REGULATORY COMPONENTS OF SENSORY TRANSDUCTION SYSTEM"/>
    <property type="match status" value="1"/>
</dbReference>
<feature type="transmembrane region" description="Helical" evidence="1">
    <location>
        <begin position="155"/>
        <end position="175"/>
    </location>
</feature>
<dbReference type="EMBL" id="JABWCS010000173">
    <property type="protein sequence ID" value="NUU59016.1"/>
    <property type="molecule type" value="Genomic_DNA"/>
</dbReference>
<protein>
    <submittedName>
        <fullName evidence="3">GGDEF domain-containing protein</fullName>
    </submittedName>
</protein>
<dbReference type="Proteomes" id="UP000564806">
    <property type="component" value="Unassembled WGS sequence"/>
</dbReference>
<dbReference type="GO" id="GO:0005886">
    <property type="term" value="C:plasma membrane"/>
    <property type="evidence" value="ECO:0007669"/>
    <property type="project" value="TreeGrafter"/>
</dbReference>
<organism evidence="3 4">
    <name type="scientific">Paenibacillus agri</name>
    <dbReference type="NCBI Taxonomy" id="2744309"/>
    <lineage>
        <taxon>Bacteria</taxon>
        <taxon>Bacillati</taxon>
        <taxon>Bacillota</taxon>
        <taxon>Bacilli</taxon>
        <taxon>Bacillales</taxon>
        <taxon>Paenibacillaceae</taxon>
        <taxon>Paenibacillus</taxon>
    </lineage>
</organism>
<dbReference type="InterPro" id="IPR029787">
    <property type="entry name" value="Nucleotide_cyclase"/>
</dbReference>
<reference evidence="3" key="1">
    <citation type="submission" date="2020-06" db="EMBL/GenBank/DDBJ databases">
        <title>Paenibacillus sp. nov., isolated from soil.</title>
        <authorList>
            <person name="Seo Y.L."/>
        </authorList>
    </citation>
    <scope>NUCLEOTIDE SEQUENCE [LARGE SCALE GENOMIC DNA]</scope>
    <source>
        <strain evidence="3">JW14</strain>
    </source>
</reference>
<accession>A0A850EEZ9</accession>
<gene>
    <name evidence="3" type="ORF">HPT30_01210</name>
</gene>
<feature type="transmembrane region" description="Helical" evidence="1">
    <location>
        <begin position="65"/>
        <end position="86"/>
    </location>
</feature>
<dbReference type="InterPro" id="IPR050469">
    <property type="entry name" value="Diguanylate_Cyclase"/>
</dbReference>
<dbReference type="NCBIfam" id="TIGR00254">
    <property type="entry name" value="GGDEF"/>
    <property type="match status" value="1"/>
</dbReference>
<dbReference type="InterPro" id="IPR043128">
    <property type="entry name" value="Rev_trsase/Diguanyl_cyclase"/>
</dbReference>
<dbReference type="Gene3D" id="3.30.70.270">
    <property type="match status" value="1"/>
</dbReference>
<proteinExistence type="predicted"/>
<dbReference type="RefSeq" id="WP_175369731.1">
    <property type="nucleotide sequence ID" value="NZ_JABWCS010000173.1"/>
</dbReference>
<dbReference type="SUPFAM" id="SSF55073">
    <property type="entry name" value="Nucleotide cyclase"/>
    <property type="match status" value="1"/>
</dbReference>
<dbReference type="SMART" id="SM00267">
    <property type="entry name" value="GGDEF"/>
    <property type="match status" value="1"/>
</dbReference>
<feature type="transmembrane region" description="Helical" evidence="1">
    <location>
        <begin position="124"/>
        <end position="143"/>
    </location>
</feature>
<dbReference type="GO" id="GO:0043709">
    <property type="term" value="P:cell adhesion involved in single-species biofilm formation"/>
    <property type="evidence" value="ECO:0007669"/>
    <property type="project" value="TreeGrafter"/>
</dbReference>
<dbReference type="GO" id="GO:0052621">
    <property type="term" value="F:diguanylate cyclase activity"/>
    <property type="evidence" value="ECO:0007669"/>
    <property type="project" value="TreeGrafter"/>
</dbReference>
<feature type="transmembrane region" description="Helical" evidence="1">
    <location>
        <begin position="12"/>
        <end position="30"/>
    </location>
</feature>
<evidence type="ECO:0000313" key="4">
    <source>
        <dbReference type="Proteomes" id="UP000564806"/>
    </source>
</evidence>
<feature type="transmembrane region" description="Helical" evidence="1">
    <location>
        <begin position="191"/>
        <end position="211"/>
    </location>
</feature>
<dbReference type="FunFam" id="3.30.70.270:FF:000001">
    <property type="entry name" value="Diguanylate cyclase domain protein"/>
    <property type="match status" value="1"/>
</dbReference>